<keyword evidence="2" id="KW-1185">Reference proteome</keyword>
<dbReference type="EMBL" id="CM042047">
    <property type="protein sequence ID" value="KAI3770362.1"/>
    <property type="molecule type" value="Genomic_DNA"/>
</dbReference>
<protein>
    <submittedName>
        <fullName evidence="1">Uncharacterized protein</fullName>
    </submittedName>
</protein>
<sequence>MNHSSSSSTTLTLRPFKLSDADDLLQYAGDDQVTRFLRWETLTTRDEAYAYPTDGVALFASTTGPLDSYRSSTTADTRRILDMVWRQSTGGRGRRRQR</sequence>
<reference evidence="1 2" key="2">
    <citation type="journal article" date="2022" name="Mol. Ecol. Resour.">
        <title>The genomes of chicory, endive, great burdock and yacon provide insights into Asteraceae paleo-polyploidization history and plant inulin production.</title>
        <authorList>
            <person name="Fan W."/>
            <person name="Wang S."/>
            <person name="Wang H."/>
            <person name="Wang A."/>
            <person name="Jiang F."/>
            <person name="Liu H."/>
            <person name="Zhao H."/>
            <person name="Xu D."/>
            <person name="Zhang Y."/>
        </authorList>
    </citation>
    <scope>NUCLEOTIDE SEQUENCE [LARGE SCALE GENOMIC DNA]</scope>
    <source>
        <strain evidence="2">cv. Niubang</strain>
    </source>
</reference>
<comment type="caution">
    <text evidence="1">The sequence shown here is derived from an EMBL/GenBank/DDBJ whole genome shotgun (WGS) entry which is preliminary data.</text>
</comment>
<reference evidence="2" key="1">
    <citation type="journal article" date="2022" name="Mol. Ecol. Resour.">
        <title>The genomes of chicory, endive, great burdock and yacon provide insights into Asteraceae palaeo-polyploidization history and plant inulin production.</title>
        <authorList>
            <person name="Fan W."/>
            <person name="Wang S."/>
            <person name="Wang H."/>
            <person name="Wang A."/>
            <person name="Jiang F."/>
            <person name="Liu H."/>
            <person name="Zhao H."/>
            <person name="Xu D."/>
            <person name="Zhang Y."/>
        </authorList>
    </citation>
    <scope>NUCLEOTIDE SEQUENCE [LARGE SCALE GENOMIC DNA]</scope>
    <source>
        <strain evidence="2">cv. Niubang</strain>
    </source>
</reference>
<evidence type="ECO:0000313" key="1">
    <source>
        <dbReference type="EMBL" id="KAI3770362.1"/>
    </source>
</evidence>
<name>A0ACB9FH14_ARCLA</name>
<organism evidence="1 2">
    <name type="scientific">Arctium lappa</name>
    <name type="common">Greater burdock</name>
    <name type="synonym">Lappa major</name>
    <dbReference type="NCBI Taxonomy" id="4217"/>
    <lineage>
        <taxon>Eukaryota</taxon>
        <taxon>Viridiplantae</taxon>
        <taxon>Streptophyta</taxon>
        <taxon>Embryophyta</taxon>
        <taxon>Tracheophyta</taxon>
        <taxon>Spermatophyta</taxon>
        <taxon>Magnoliopsida</taxon>
        <taxon>eudicotyledons</taxon>
        <taxon>Gunneridae</taxon>
        <taxon>Pentapetalae</taxon>
        <taxon>asterids</taxon>
        <taxon>campanulids</taxon>
        <taxon>Asterales</taxon>
        <taxon>Asteraceae</taxon>
        <taxon>Carduoideae</taxon>
        <taxon>Cardueae</taxon>
        <taxon>Arctiinae</taxon>
        <taxon>Arctium</taxon>
    </lineage>
</organism>
<dbReference type="Proteomes" id="UP001055879">
    <property type="component" value="Linkage Group LG01"/>
</dbReference>
<evidence type="ECO:0000313" key="2">
    <source>
        <dbReference type="Proteomes" id="UP001055879"/>
    </source>
</evidence>
<gene>
    <name evidence="1" type="ORF">L6452_01491</name>
</gene>
<accession>A0ACB9FH14</accession>
<proteinExistence type="predicted"/>